<protein>
    <submittedName>
        <fullName evidence="1">Type VI secretion protein</fullName>
    </submittedName>
</protein>
<reference evidence="2" key="1">
    <citation type="submission" date="2016-01" db="EMBL/GenBank/DDBJ databases">
        <authorList>
            <person name="Peeters Charlotte."/>
        </authorList>
    </citation>
    <scope>NUCLEOTIDE SEQUENCE [LARGE SCALE GENOMIC DNA]</scope>
</reference>
<dbReference type="PIRSF" id="PIRSF028304">
    <property type="entry name" value="UCP028304"/>
    <property type="match status" value="1"/>
</dbReference>
<evidence type="ECO:0000313" key="2">
    <source>
        <dbReference type="Proteomes" id="UP000054624"/>
    </source>
</evidence>
<dbReference type="InterPro" id="IPR010272">
    <property type="entry name" value="T6SS_TssF"/>
</dbReference>
<sequence>MNPAFLRYYSQELQHVREMGGEFAAAFPKIAGRLALDGVECADPYVERLLEGFSFLAARVQMKLDAEFPRFTQHLLELAYPHYLAPTPSMTVVQLQADHANPQLASSADGIVVPRHTALRGMLDKSASTRCEFRTAHAVTLWPIEIAQAKFFTHAGALNASSAMLPASVKAGLRLRLRATGSLGFDRLSLDRLALYLRGPDGLPSKLHERLLAHCVGVAVMQPGNGASAATTVAVLPKTALRPLGFAEDEALLPVGRQSFDGYRLLQEYFAFAPRFMFVELNGLRDALRHCRGRDAEIVILLDQADASLERSVDASNFALDCTPAINLFRRRTDRVALSETEFEYHVVVDRTRPMDYEIHQIDEVTGYGAGADAQKQYRPFHCAKDLDMPGEGGAFYQLRRESRRASVRQQQNGARSSYLGSEAFIALVDAASAPESGDVRQLGISAWCTNRDLPLSMPVGAGSTDFTLDAEAPVTAVRCVAGPSRPLPSFAEGPAAWRLLDHLSLNYASLVDTNEQEGARALREMLALYCPADDAAAHRQVDGLRSVTCAPVVRRLPSPGPIVYGRGLAITLHFDDAAFEGASAFLLGAVLAQFFAQYVSINSFTETQVATLARGPVMHWPARTGRCATL</sequence>
<organism evidence="1 2">
    <name type="scientific">Caballeronia temeraria</name>
    <dbReference type="NCBI Taxonomy" id="1777137"/>
    <lineage>
        <taxon>Bacteria</taxon>
        <taxon>Pseudomonadati</taxon>
        <taxon>Pseudomonadota</taxon>
        <taxon>Betaproteobacteria</taxon>
        <taxon>Burkholderiales</taxon>
        <taxon>Burkholderiaceae</taxon>
        <taxon>Caballeronia</taxon>
    </lineage>
</organism>
<dbReference type="NCBIfam" id="TIGR03359">
    <property type="entry name" value="VI_chp_6"/>
    <property type="match status" value="1"/>
</dbReference>
<dbReference type="Proteomes" id="UP000054624">
    <property type="component" value="Unassembled WGS sequence"/>
</dbReference>
<dbReference type="RefSeq" id="WP_061159547.1">
    <property type="nucleotide sequence ID" value="NZ_FCOI02000004.1"/>
</dbReference>
<dbReference type="PANTHER" id="PTHR35370:SF1">
    <property type="entry name" value="TYPE VI SECRETION SYSTEM COMPONENT TSSF1"/>
    <property type="match status" value="1"/>
</dbReference>
<accession>A0A158A1T6</accession>
<dbReference type="OrthoDB" id="9763676at2"/>
<proteinExistence type="predicted"/>
<name>A0A158A1T6_9BURK</name>
<dbReference type="STRING" id="1777137.AWB76_01577"/>
<dbReference type="AlphaFoldDB" id="A0A158A1T6"/>
<evidence type="ECO:0000313" key="1">
    <source>
        <dbReference type="EMBL" id="SAK51606.1"/>
    </source>
</evidence>
<keyword evidence="2" id="KW-1185">Reference proteome</keyword>
<dbReference type="EMBL" id="FCOI02000004">
    <property type="protein sequence ID" value="SAK51606.1"/>
    <property type="molecule type" value="Genomic_DNA"/>
</dbReference>
<dbReference type="Pfam" id="PF05947">
    <property type="entry name" value="T6SS_TssF"/>
    <property type="match status" value="1"/>
</dbReference>
<gene>
    <name evidence="1" type="ORF">AWB76_01577</name>
</gene>
<dbReference type="PANTHER" id="PTHR35370">
    <property type="entry name" value="CYTOPLASMIC PROTEIN-RELATED-RELATED"/>
    <property type="match status" value="1"/>
</dbReference>